<feature type="compositionally biased region" description="Acidic residues" evidence="1">
    <location>
        <begin position="62"/>
        <end position="75"/>
    </location>
</feature>
<accession>A0AAV7PM21</accession>
<dbReference type="AlphaFoldDB" id="A0AAV7PM21"/>
<comment type="caution">
    <text evidence="2">The sequence shown here is derived from an EMBL/GenBank/DDBJ whole genome shotgun (WGS) entry which is preliminary data.</text>
</comment>
<evidence type="ECO:0000313" key="3">
    <source>
        <dbReference type="Proteomes" id="UP001066276"/>
    </source>
</evidence>
<name>A0AAV7PM21_PLEWA</name>
<dbReference type="EMBL" id="JANPWB010000011">
    <property type="protein sequence ID" value="KAJ1128452.1"/>
    <property type="molecule type" value="Genomic_DNA"/>
</dbReference>
<keyword evidence="3" id="KW-1185">Reference proteome</keyword>
<gene>
    <name evidence="2" type="ORF">NDU88_006830</name>
</gene>
<feature type="region of interest" description="Disordered" evidence="1">
    <location>
        <begin position="1"/>
        <end position="179"/>
    </location>
</feature>
<sequence>MFAVVGTAPGAGTPSYQQWRPPDGPVPWGTTVEEQEHTYIGNPDIRIPVFQKPAERLRQGEEETEREDVKAEEETERVGAKAEEETEWEDAKAEEETQREDVEAGERQSEGRHEERSHPEQLTHGGKFDGGQGRPETFPDDATPPRDLRRDQRRPEREKREERIISLEERDLWTNRKDL</sequence>
<feature type="compositionally biased region" description="Basic and acidic residues" evidence="1">
    <location>
        <begin position="76"/>
        <end position="121"/>
    </location>
</feature>
<protein>
    <submittedName>
        <fullName evidence="2">Uncharacterized protein</fullName>
    </submittedName>
</protein>
<proteinExistence type="predicted"/>
<reference evidence="2" key="1">
    <citation type="journal article" date="2022" name="bioRxiv">
        <title>Sequencing and chromosome-scale assembly of the giantPleurodeles waltlgenome.</title>
        <authorList>
            <person name="Brown T."/>
            <person name="Elewa A."/>
            <person name="Iarovenko S."/>
            <person name="Subramanian E."/>
            <person name="Araus A.J."/>
            <person name="Petzold A."/>
            <person name="Susuki M."/>
            <person name="Suzuki K.-i.T."/>
            <person name="Hayashi T."/>
            <person name="Toyoda A."/>
            <person name="Oliveira C."/>
            <person name="Osipova E."/>
            <person name="Leigh N.D."/>
            <person name="Simon A."/>
            <person name="Yun M.H."/>
        </authorList>
    </citation>
    <scope>NUCLEOTIDE SEQUENCE</scope>
    <source>
        <strain evidence="2">20211129_DDA</strain>
        <tissue evidence="2">Liver</tissue>
    </source>
</reference>
<dbReference type="Proteomes" id="UP001066276">
    <property type="component" value="Chromosome 7"/>
</dbReference>
<evidence type="ECO:0000313" key="2">
    <source>
        <dbReference type="EMBL" id="KAJ1128452.1"/>
    </source>
</evidence>
<feature type="compositionally biased region" description="Basic and acidic residues" evidence="1">
    <location>
        <begin position="143"/>
        <end position="179"/>
    </location>
</feature>
<organism evidence="2 3">
    <name type="scientific">Pleurodeles waltl</name>
    <name type="common">Iberian ribbed newt</name>
    <dbReference type="NCBI Taxonomy" id="8319"/>
    <lineage>
        <taxon>Eukaryota</taxon>
        <taxon>Metazoa</taxon>
        <taxon>Chordata</taxon>
        <taxon>Craniata</taxon>
        <taxon>Vertebrata</taxon>
        <taxon>Euteleostomi</taxon>
        <taxon>Amphibia</taxon>
        <taxon>Batrachia</taxon>
        <taxon>Caudata</taxon>
        <taxon>Salamandroidea</taxon>
        <taxon>Salamandridae</taxon>
        <taxon>Pleurodelinae</taxon>
        <taxon>Pleurodeles</taxon>
    </lineage>
</organism>
<evidence type="ECO:0000256" key="1">
    <source>
        <dbReference type="SAM" id="MobiDB-lite"/>
    </source>
</evidence>